<reference evidence="4 5" key="1">
    <citation type="submission" date="2019-08" db="EMBL/GenBank/DDBJ databases">
        <authorList>
            <person name="Seo Y.L."/>
        </authorList>
    </citation>
    <scope>NUCLEOTIDE SEQUENCE [LARGE SCALE GENOMIC DNA]</scope>
    <source>
        <strain evidence="4 5">MaA-C15</strain>
    </source>
</reference>
<dbReference type="EMBL" id="VSZS01000057">
    <property type="protein sequence ID" value="TYR34111.1"/>
    <property type="molecule type" value="Genomic_DNA"/>
</dbReference>
<dbReference type="OrthoDB" id="7157698at2"/>
<protein>
    <submittedName>
        <fullName evidence="4">SDR family oxidoreductase</fullName>
    </submittedName>
</protein>
<reference evidence="4 5" key="2">
    <citation type="submission" date="2019-09" db="EMBL/GenBank/DDBJ databases">
        <title>Mesorhizobium sp. MaA-C15 isolated from Microcystis aeruginosa.</title>
        <authorList>
            <person name="Jeong S.E."/>
            <person name="Jin H.M."/>
            <person name="Jeon C.O."/>
        </authorList>
    </citation>
    <scope>NUCLEOTIDE SEQUENCE [LARGE SCALE GENOMIC DNA]</scope>
    <source>
        <strain evidence="4 5">MaA-C15</strain>
    </source>
</reference>
<dbReference type="FunFam" id="3.40.50.720:FF:000084">
    <property type="entry name" value="Short-chain dehydrogenase reductase"/>
    <property type="match status" value="1"/>
</dbReference>
<dbReference type="Gene3D" id="3.40.50.720">
    <property type="entry name" value="NAD(P)-binding Rossmann-like Domain"/>
    <property type="match status" value="1"/>
</dbReference>
<dbReference type="AlphaFoldDB" id="A0A5D4GZA1"/>
<dbReference type="InterPro" id="IPR002347">
    <property type="entry name" value="SDR_fam"/>
</dbReference>
<dbReference type="RefSeq" id="WP_148913874.1">
    <property type="nucleotide sequence ID" value="NZ_VSZS01000057.1"/>
</dbReference>
<keyword evidence="2" id="KW-0560">Oxidoreductase</keyword>
<keyword evidence="5" id="KW-1185">Reference proteome</keyword>
<evidence type="ECO:0000259" key="3">
    <source>
        <dbReference type="SMART" id="SM00822"/>
    </source>
</evidence>
<dbReference type="CDD" id="cd05233">
    <property type="entry name" value="SDR_c"/>
    <property type="match status" value="1"/>
</dbReference>
<feature type="domain" description="Ketoreductase" evidence="3">
    <location>
        <begin position="14"/>
        <end position="186"/>
    </location>
</feature>
<comment type="caution">
    <text evidence="4">The sequence shown here is derived from an EMBL/GenBank/DDBJ whole genome shotgun (WGS) entry which is preliminary data.</text>
</comment>
<dbReference type="PRINTS" id="PR00080">
    <property type="entry name" value="SDRFAMILY"/>
</dbReference>
<dbReference type="Pfam" id="PF13561">
    <property type="entry name" value="adh_short_C2"/>
    <property type="match status" value="1"/>
</dbReference>
<organism evidence="4 5">
    <name type="scientific">Neoaquamicrobium microcysteis</name>
    <dbReference type="NCBI Taxonomy" id="2682781"/>
    <lineage>
        <taxon>Bacteria</taxon>
        <taxon>Pseudomonadati</taxon>
        <taxon>Pseudomonadota</taxon>
        <taxon>Alphaproteobacteria</taxon>
        <taxon>Hyphomicrobiales</taxon>
        <taxon>Phyllobacteriaceae</taxon>
        <taxon>Neoaquamicrobium</taxon>
    </lineage>
</organism>
<name>A0A5D4GZA1_9HYPH</name>
<dbReference type="PROSITE" id="PS00061">
    <property type="entry name" value="ADH_SHORT"/>
    <property type="match status" value="1"/>
</dbReference>
<gene>
    <name evidence="4" type="ORF">FY036_06030</name>
</gene>
<evidence type="ECO:0000313" key="5">
    <source>
        <dbReference type="Proteomes" id="UP000323258"/>
    </source>
</evidence>
<dbReference type="NCBIfam" id="NF004847">
    <property type="entry name" value="PRK06198.1"/>
    <property type="match status" value="1"/>
</dbReference>
<comment type="similarity">
    <text evidence="1">Belongs to the short-chain dehydrogenases/reductases (SDR) family.</text>
</comment>
<dbReference type="PANTHER" id="PTHR42760:SF133">
    <property type="entry name" value="3-OXOACYL-[ACYL-CARRIER-PROTEIN] REDUCTASE"/>
    <property type="match status" value="1"/>
</dbReference>
<dbReference type="SUPFAM" id="SSF51735">
    <property type="entry name" value="NAD(P)-binding Rossmann-fold domains"/>
    <property type="match status" value="1"/>
</dbReference>
<dbReference type="GO" id="GO:0006633">
    <property type="term" value="P:fatty acid biosynthetic process"/>
    <property type="evidence" value="ECO:0007669"/>
    <property type="project" value="TreeGrafter"/>
</dbReference>
<evidence type="ECO:0000256" key="2">
    <source>
        <dbReference type="ARBA" id="ARBA00023002"/>
    </source>
</evidence>
<proteinExistence type="inferred from homology"/>
<dbReference type="InterPro" id="IPR057326">
    <property type="entry name" value="KR_dom"/>
</dbReference>
<evidence type="ECO:0000313" key="4">
    <source>
        <dbReference type="EMBL" id="TYR34111.1"/>
    </source>
</evidence>
<sequence>MDFSSLQPLSLEGKVAVVTGATQGLGEAIARLFCARGVAGLVLTGRSPERGEAVRASLATSGVKCIFVSADLEKTEAAGHIIDAADAAFGRVDILVNAAGITDRGSIWDTSPELFDRMFAVNVRAPFFLMQHALKIMKREAIEGSIVNIISMSGHGGQSFISAYSASKGALVTLTKNTAYSVMRHRIRVNGLTIGWMDTPGEDRIMKTYHDAQDGWLEKAEQGRPFGRLLKPDEVARAVAYLTSAESGLMTGSIIDFDQQVLGAGDAPAEPPAI</sequence>
<dbReference type="GO" id="GO:0016616">
    <property type="term" value="F:oxidoreductase activity, acting on the CH-OH group of donors, NAD or NADP as acceptor"/>
    <property type="evidence" value="ECO:0007669"/>
    <property type="project" value="UniProtKB-ARBA"/>
</dbReference>
<dbReference type="Proteomes" id="UP000323258">
    <property type="component" value="Unassembled WGS sequence"/>
</dbReference>
<dbReference type="PANTHER" id="PTHR42760">
    <property type="entry name" value="SHORT-CHAIN DEHYDROGENASES/REDUCTASES FAMILY MEMBER"/>
    <property type="match status" value="1"/>
</dbReference>
<dbReference type="InterPro" id="IPR020904">
    <property type="entry name" value="Sc_DH/Rdtase_CS"/>
</dbReference>
<dbReference type="InterPro" id="IPR036291">
    <property type="entry name" value="NAD(P)-bd_dom_sf"/>
</dbReference>
<dbReference type="SMART" id="SM00822">
    <property type="entry name" value="PKS_KR"/>
    <property type="match status" value="1"/>
</dbReference>
<dbReference type="PRINTS" id="PR00081">
    <property type="entry name" value="GDHRDH"/>
</dbReference>
<dbReference type="GO" id="GO:0048038">
    <property type="term" value="F:quinone binding"/>
    <property type="evidence" value="ECO:0007669"/>
    <property type="project" value="TreeGrafter"/>
</dbReference>
<accession>A0A5D4GZA1</accession>
<evidence type="ECO:0000256" key="1">
    <source>
        <dbReference type="ARBA" id="ARBA00006484"/>
    </source>
</evidence>